<sequence length="562" mass="62579">MGVLTASYWIPQLNTGAFNENSSPSGSPDRGQLGGSSRSVSAADGIAWVIFAFALCQFLFFTMRTLNQPIVDMWGFRPAQTAISVQYMLKGLGWFDNIVPVFGEPWSVPLEFPLYQWCVTGLVWLTGSSIDACGRVISAFFTIVVLWPIWMFAKDTLGQKGRRVALLVGAIWLLSPVVVFWGRSFLMETMSVFLAACWLVFYVRFLRTRRLSCYVACAAFGMLAAAVKVTTFAGFAVAGFMYTCVYLWEVRHDISRHIVKVLIAGSSVALSAIALFAWNSHTNSILVQNPISATITVSSNPGWYFGSWHDRVSKELWDWTIRLRELPEALGNGWWVLGIPLLYLTFTSVRFAVVAAMALISYLSVYLMFPRLHMYNGYYQVENVIFLCVAAVAVIEAFLRRKQTFLACAALVVVVGSQISGLYGGHYGPLLFDDLHKHPYYEAGLEVKEVTPPDSVIVVFGTGWGADLPYFAERRGLVLTSPFASPALVRRMLFEERSRWLGGRKIGAVIDCAVFENQRIDPGLKPILEELKQEMGGRVIQVSGSFHGASVNPPECTIYLPR</sequence>
<gene>
    <name evidence="9" type="ORF">CAL28_28025</name>
</gene>
<keyword evidence="10" id="KW-1185">Reference proteome</keyword>
<protein>
    <submittedName>
        <fullName evidence="9">Uncharacterized protein</fullName>
    </submittedName>
</protein>
<feature type="transmembrane region" description="Helical" evidence="8">
    <location>
        <begin position="189"/>
        <end position="206"/>
    </location>
</feature>
<evidence type="ECO:0000313" key="9">
    <source>
        <dbReference type="EMBL" id="OZI62965.1"/>
    </source>
</evidence>
<evidence type="ECO:0000256" key="3">
    <source>
        <dbReference type="ARBA" id="ARBA00022676"/>
    </source>
</evidence>
<dbReference type="GO" id="GO:0009103">
    <property type="term" value="P:lipopolysaccharide biosynthetic process"/>
    <property type="evidence" value="ECO:0007669"/>
    <property type="project" value="UniProtKB-ARBA"/>
</dbReference>
<reference evidence="10" key="1">
    <citation type="submission" date="2017-05" db="EMBL/GenBank/DDBJ databases">
        <title>Complete and WGS of Bordetella genogroups.</title>
        <authorList>
            <person name="Spilker T."/>
            <person name="Lipuma J."/>
        </authorList>
    </citation>
    <scope>NUCLEOTIDE SEQUENCE [LARGE SCALE GENOMIC DNA]</scope>
    <source>
        <strain evidence="10">AU8856</strain>
    </source>
</reference>
<comment type="subcellular location">
    <subcellularLocation>
        <location evidence="1">Cell membrane</location>
        <topology evidence="1">Multi-pass membrane protein</topology>
    </subcellularLocation>
</comment>
<dbReference type="GO" id="GO:0005886">
    <property type="term" value="C:plasma membrane"/>
    <property type="evidence" value="ECO:0007669"/>
    <property type="project" value="UniProtKB-SubCell"/>
</dbReference>
<keyword evidence="2" id="KW-1003">Cell membrane</keyword>
<feature type="transmembrane region" description="Helical" evidence="8">
    <location>
        <begin position="352"/>
        <end position="369"/>
    </location>
</feature>
<feature type="transmembrane region" description="Helical" evidence="8">
    <location>
        <begin position="213"/>
        <end position="238"/>
    </location>
</feature>
<feature type="transmembrane region" description="Helical" evidence="8">
    <location>
        <begin position="404"/>
        <end position="423"/>
    </location>
</feature>
<name>A0A261UMU3_9BORD</name>
<feature type="transmembrane region" description="Helical" evidence="8">
    <location>
        <begin position="45"/>
        <end position="63"/>
    </location>
</feature>
<feature type="transmembrane region" description="Helical" evidence="8">
    <location>
        <begin position="258"/>
        <end position="278"/>
    </location>
</feature>
<dbReference type="AlphaFoldDB" id="A0A261UMU3"/>
<evidence type="ECO:0000256" key="7">
    <source>
        <dbReference type="ARBA" id="ARBA00023136"/>
    </source>
</evidence>
<evidence type="ECO:0000313" key="10">
    <source>
        <dbReference type="Proteomes" id="UP000215767"/>
    </source>
</evidence>
<dbReference type="OrthoDB" id="4680035at2"/>
<keyword evidence="3" id="KW-0328">Glycosyltransferase</keyword>
<evidence type="ECO:0000256" key="1">
    <source>
        <dbReference type="ARBA" id="ARBA00004651"/>
    </source>
</evidence>
<evidence type="ECO:0000256" key="8">
    <source>
        <dbReference type="SAM" id="Phobius"/>
    </source>
</evidence>
<organism evidence="9 10">
    <name type="scientific">Bordetella genomosp. 11</name>
    <dbReference type="NCBI Taxonomy" id="1416808"/>
    <lineage>
        <taxon>Bacteria</taxon>
        <taxon>Pseudomonadati</taxon>
        <taxon>Pseudomonadota</taxon>
        <taxon>Betaproteobacteria</taxon>
        <taxon>Burkholderiales</taxon>
        <taxon>Alcaligenaceae</taxon>
        <taxon>Bordetella</taxon>
    </lineage>
</organism>
<accession>A0A261UMU3</accession>
<dbReference type="Proteomes" id="UP000215767">
    <property type="component" value="Unassembled WGS sequence"/>
</dbReference>
<keyword evidence="6 8" id="KW-1133">Transmembrane helix</keyword>
<evidence type="ECO:0000256" key="5">
    <source>
        <dbReference type="ARBA" id="ARBA00022692"/>
    </source>
</evidence>
<dbReference type="PANTHER" id="PTHR33908:SF11">
    <property type="entry name" value="MEMBRANE PROTEIN"/>
    <property type="match status" value="1"/>
</dbReference>
<dbReference type="InterPro" id="IPR050297">
    <property type="entry name" value="LipidA_mod_glycosyltrf_83"/>
</dbReference>
<dbReference type="PANTHER" id="PTHR33908">
    <property type="entry name" value="MANNOSYLTRANSFERASE YKCB-RELATED"/>
    <property type="match status" value="1"/>
</dbReference>
<comment type="caution">
    <text evidence="9">The sequence shown here is derived from an EMBL/GenBank/DDBJ whole genome shotgun (WGS) entry which is preliminary data.</text>
</comment>
<proteinExistence type="predicted"/>
<keyword evidence="5 8" id="KW-0812">Transmembrane</keyword>
<evidence type="ECO:0000256" key="6">
    <source>
        <dbReference type="ARBA" id="ARBA00022989"/>
    </source>
</evidence>
<evidence type="ECO:0000256" key="4">
    <source>
        <dbReference type="ARBA" id="ARBA00022679"/>
    </source>
</evidence>
<dbReference type="GO" id="GO:0016763">
    <property type="term" value="F:pentosyltransferase activity"/>
    <property type="evidence" value="ECO:0007669"/>
    <property type="project" value="TreeGrafter"/>
</dbReference>
<feature type="transmembrane region" description="Helical" evidence="8">
    <location>
        <begin position="136"/>
        <end position="153"/>
    </location>
</feature>
<dbReference type="RefSeq" id="WP_094844239.1">
    <property type="nucleotide sequence ID" value="NZ_NEVS01000004.1"/>
</dbReference>
<keyword evidence="4" id="KW-0808">Transferase</keyword>
<feature type="transmembrane region" description="Helical" evidence="8">
    <location>
        <begin position="165"/>
        <end position="183"/>
    </location>
</feature>
<keyword evidence="7 8" id="KW-0472">Membrane</keyword>
<evidence type="ECO:0000256" key="2">
    <source>
        <dbReference type="ARBA" id="ARBA00022475"/>
    </source>
</evidence>
<dbReference type="EMBL" id="NEVS01000004">
    <property type="protein sequence ID" value="OZI62965.1"/>
    <property type="molecule type" value="Genomic_DNA"/>
</dbReference>
<feature type="transmembrane region" description="Helical" evidence="8">
    <location>
        <begin position="381"/>
        <end position="398"/>
    </location>
</feature>